<reference evidence="10" key="1">
    <citation type="submission" date="2025-08" db="UniProtKB">
        <authorList>
            <consortium name="RefSeq"/>
        </authorList>
    </citation>
    <scope>IDENTIFICATION</scope>
    <source>
        <tissue evidence="10">Blood</tissue>
    </source>
</reference>
<dbReference type="RefSeq" id="XP_021538416.1">
    <property type="nucleotide sequence ID" value="XM_021682741.1"/>
</dbReference>
<evidence type="ECO:0000259" key="8">
    <source>
        <dbReference type="PROSITE" id="PS50923"/>
    </source>
</evidence>
<evidence type="ECO:0000256" key="3">
    <source>
        <dbReference type="ARBA" id="ARBA00023157"/>
    </source>
</evidence>
<dbReference type="CTD" id="1604"/>
<evidence type="ECO:0000256" key="2">
    <source>
        <dbReference type="ARBA" id="ARBA00022737"/>
    </source>
</evidence>
<accession>A0A2Y9GGY5</accession>
<dbReference type="InterPro" id="IPR035976">
    <property type="entry name" value="Sushi/SCR/CCP_sf"/>
</dbReference>
<dbReference type="SUPFAM" id="SSF57535">
    <property type="entry name" value="Complement control module/SCR domain"/>
    <property type="match status" value="4"/>
</dbReference>
<comment type="caution">
    <text evidence="5">Lacks conserved residue(s) required for the propagation of feature annotation.</text>
</comment>
<keyword evidence="7" id="KW-0732">Signal</keyword>
<dbReference type="Gene3D" id="2.10.70.10">
    <property type="entry name" value="Complement Module, domain 1"/>
    <property type="match status" value="4"/>
</dbReference>
<dbReference type="FunFam" id="2.10.70.10:FF:000055">
    <property type="entry name" value="Complement decay-accelerating factor, GPI-anchored"/>
    <property type="match status" value="1"/>
</dbReference>
<keyword evidence="4" id="KW-0325">Glycoprotein</keyword>
<feature type="region of interest" description="Disordered" evidence="6">
    <location>
        <begin position="538"/>
        <end position="559"/>
    </location>
</feature>
<proteinExistence type="predicted"/>
<feature type="signal peptide" evidence="7">
    <location>
        <begin position="1"/>
        <end position="22"/>
    </location>
</feature>
<evidence type="ECO:0000256" key="7">
    <source>
        <dbReference type="SAM" id="SignalP"/>
    </source>
</evidence>
<dbReference type="Pfam" id="PF00084">
    <property type="entry name" value="Sushi"/>
    <property type="match status" value="4"/>
</dbReference>
<feature type="chain" id="PRO_5016110405" evidence="7">
    <location>
        <begin position="23"/>
        <end position="673"/>
    </location>
</feature>
<dbReference type="PANTHER" id="PTHR45656">
    <property type="entry name" value="PROTEIN CBR-CLEC-78"/>
    <property type="match status" value="1"/>
</dbReference>
<feature type="compositionally biased region" description="Polar residues" evidence="6">
    <location>
        <begin position="419"/>
        <end position="459"/>
    </location>
</feature>
<evidence type="ECO:0000256" key="1">
    <source>
        <dbReference type="ARBA" id="ARBA00022659"/>
    </source>
</evidence>
<sequence length="673" mass="72609">MCLLRGPLLLLLLLLGPPAAQGDCNIPPEVPNAQLTLGDLLIFQEGTTVTYKCNEGFVKVPGRADSVVCLNNKWSEVAEFCSRSCDVPTRLLFASLKKSFTKQNYFPAGSTVEYECRPGFRRDRFLSGKLICLQNFTWSKPDEFCKKKSCPNPGDLRHGHVSIPTDLLYGSSISFSCNEGYRLVGETSSYCSLVDEGVGWSDPFPKCQEIFCPEPPEISNGFILDPRDTYVYQQAIKYRCHESFTLIGENSIYCTVRGDQGEWSGLPPECKGSQISKVTPPVQKSTTVIVSATKATSTPQKPTTANVPGSEATSTQKPSTANVSGTKVPSTLQKPTTINAPATKVPSTLQKSNTVNVPATEVPSTPQKPDTISSSATGALPTPQRPNTVHVPATKAPSTPQKPDTISSSATKALPTPQKPNTVNVSATKAPSAPQKPNTVHVSATKAPSTPQKPTTAKDSATAKKSPISNALSTETPPAAQNPIMANASATQAMPATHRSTTAKASFTQSLPATRKSTVIHAPVTKGLHTTKRLASAHITAKQSSATPRTTSTPNGKGTLSSDAAIIAIGKFGSSAVKKNCHHCGMYNPYSWKRILSFYCLRNTIKMKCLRVSRRRQVNAVYRRVWWTPIGTRYVPKYSRPCSCSRVILGQLQIIWPVNQVSLNAYCLNASSF</sequence>
<dbReference type="PROSITE" id="PS50923">
    <property type="entry name" value="SUSHI"/>
    <property type="match status" value="4"/>
</dbReference>
<feature type="region of interest" description="Disordered" evidence="6">
    <location>
        <begin position="293"/>
        <end position="479"/>
    </location>
</feature>
<keyword evidence="3" id="KW-1015">Disulfide bond</keyword>
<dbReference type="CDD" id="cd00033">
    <property type="entry name" value="CCP"/>
    <property type="match status" value="4"/>
</dbReference>
<dbReference type="InterPro" id="IPR051277">
    <property type="entry name" value="SEZ6_CSMD_C4BPB_Regulators"/>
</dbReference>
<evidence type="ECO:0000256" key="5">
    <source>
        <dbReference type="PROSITE-ProRule" id="PRU00302"/>
    </source>
</evidence>
<keyword evidence="1 5" id="KW-0768">Sushi</keyword>
<feature type="compositionally biased region" description="Polar residues" evidence="6">
    <location>
        <begin position="396"/>
        <end position="411"/>
    </location>
</feature>
<keyword evidence="9" id="KW-1185">Reference proteome</keyword>
<feature type="compositionally biased region" description="Polar residues" evidence="6">
    <location>
        <begin position="293"/>
        <end position="377"/>
    </location>
</feature>
<organism evidence="9 10">
    <name type="scientific">Neomonachus schauinslandi</name>
    <name type="common">Hawaiian monk seal</name>
    <name type="synonym">Monachus schauinslandi</name>
    <dbReference type="NCBI Taxonomy" id="29088"/>
    <lineage>
        <taxon>Eukaryota</taxon>
        <taxon>Metazoa</taxon>
        <taxon>Chordata</taxon>
        <taxon>Craniata</taxon>
        <taxon>Vertebrata</taxon>
        <taxon>Euteleostomi</taxon>
        <taxon>Mammalia</taxon>
        <taxon>Eutheria</taxon>
        <taxon>Laurasiatheria</taxon>
        <taxon>Carnivora</taxon>
        <taxon>Caniformia</taxon>
        <taxon>Pinnipedia</taxon>
        <taxon>Phocidae</taxon>
        <taxon>Monachinae</taxon>
        <taxon>Monachini</taxon>
        <taxon>Neomonachus</taxon>
    </lineage>
</organism>
<evidence type="ECO:0000313" key="9">
    <source>
        <dbReference type="Proteomes" id="UP000248481"/>
    </source>
</evidence>
<dbReference type="AlphaFoldDB" id="A0A2Y9GGY5"/>
<dbReference type="InParanoid" id="A0A2Y9GGY5"/>
<dbReference type="STRING" id="29088.A0A2Y9GGY5"/>
<dbReference type="GeneID" id="110574095"/>
<name>A0A2Y9GGY5_NEOSC</name>
<feature type="domain" description="Sushi" evidence="8">
    <location>
        <begin position="210"/>
        <end position="272"/>
    </location>
</feature>
<dbReference type="SMART" id="SM00032">
    <property type="entry name" value="CCP"/>
    <property type="match status" value="4"/>
</dbReference>
<keyword evidence="2" id="KW-0677">Repeat</keyword>
<dbReference type="InterPro" id="IPR000436">
    <property type="entry name" value="Sushi_SCR_CCP_dom"/>
</dbReference>
<dbReference type="PANTHER" id="PTHR45656:SF15">
    <property type="entry name" value="SUSHI DOMAIN-CONTAINING PROTEIN"/>
    <property type="match status" value="1"/>
</dbReference>
<protein>
    <submittedName>
        <fullName evidence="10">Complement decay-accelerating factor isoform X1</fullName>
    </submittedName>
</protein>
<evidence type="ECO:0000256" key="4">
    <source>
        <dbReference type="ARBA" id="ARBA00023180"/>
    </source>
</evidence>
<feature type="domain" description="Sushi" evidence="8">
    <location>
        <begin position="22"/>
        <end position="81"/>
    </location>
</feature>
<dbReference type="Proteomes" id="UP000248481">
    <property type="component" value="Chromosome 6"/>
</dbReference>
<evidence type="ECO:0000313" key="10">
    <source>
        <dbReference type="RefSeq" id="XP_021538416.1"/>
    </source>
</evidence>
<feature type="domain" description="Sushi" evidence="8">
    <location>
        <begin position="148"/>
        <end position="209"/>
    </location>
</feature>
<dbReference type="KEGG" id="nsu:110574095"/>
<feature type="compositionally biased region" description="Polar residues" evidence="6">
    <location>
        <begin position="541"/>
        <end position="559"/>
    </location>
</feature>
<feature type="compositionally biased region" description="Polar residues" evidence="6">
    <location>
        <begin position="467"/>
        <end position="476"/>
    </location>
</feature>
<evidence type="ECO:0000256" key="6">
    <source>
        <dbReference type="SAM" id="MobiDB-lite"/>
    </source>
</evidence>
<feature type="domain" description="Sushi" evidence="8">
    <location>
        <begin position="83"/>
        <end position="147"/>
    </location>
</feature>
<gene>
    <name evidence="10" type="primary">CD55</name>
</gene>